<proteinExistence type="predicted"/>
<keyword evidence="1" id="KW-1133">Transmembrane helix</keyword>
<accession>A0ABW1LKF3</accession>
<gene>
    <name evidence="2" type="ORF">ACFPYL_10930</name>
</gene>
<evidence type="ECO:0000313" key="2">
    <source>
        <dbReference type="EMBL" id="MFC6043593.1"/>
    </source>
</evidence>
<keyword evidence="3" id="KW-1185">Reference proteome</keyword>
<feature type="transmembrane region" description="Helical" evidence="1">
    <location>
        <begin position="12"/>
        <end position="33"/>
    </location>
</feature>
<feature type="transmembrane region" description="Helical" evidence="1">
    <location>
        <begin position="53"/>
        <end position="75"/>
    </location>
</feature>
<protein>
    <recommendedName>
        <fullName evidence="4">Integral membrane protein</fullName>
    </recommendedName>
</protein>
<sequence>MTQDRPTSVVAAVWLTWALVALSGITAVLSVLFKDELMDAWESGREDAGSVQAPSIVPVAVVMLIVFALVAVVLLQFFRSGHGWARVALTATVVLMAISTAATLRIGPPALFVVLSVVGLLLQLGVVVALWSRDTATYLRAHDATQDLHSGS</sequence>
<keyword evidence="1" id="KW-0812">Transmembrane</keyword>
<feature type="transmembrane region" description="Helical" evidence="1">
    <location>
        <begin position="110"/>
        <end position="131"/>
    </location>
</feature>
<comment type="caution">
    <text evidence="2">The sequence shown here is derived from an EMBL/GenBank/DDBJ whole genome shotgun (WGS) entry which is preliminary data.</text>
</comment>
<name>A0ABW1LKF3_9ACTN</name>
<feature type="transmembrane region" description="Helical" evidence="1">
    <location>
        <begin position="87"/>
        <end position="104"/>
    </location>
</feature>
<dbReference type="Proteomes" id="UP001596135">
    <property type="component" value="Unassembled WGS sequence"/>
</dbReference>
<dbReference type="RefSeq" id="WP_379153776.1">
    <property type="nucleotide sequence ID" value="NZ_JBHSRJ010000004.1"/>
</dbReference>
<evidence type="ECO:0008006" key="4">
    <source>
        <dbReference type="Google" id="ProtNLM"/>
    </source>
</evidence>
<organism evidence="2 3">
    <name type="scientific">Nocardioides hankookensis</name>
    <dbReference type="NCBI Taxonomy" id="443157"/>
    <lineage>
        <taxon>Bacteria</taxon>
        <taxon>Bacillati</taxon>
        <taxon>Actinomycetota</taxon>
        <taxon>Actinomycetes</taxon>
        <taxon>Propionibacteriales</taxon>
        <taxon>Nocardioidaceae</taxon>
        <taxon>Nocardioides</taxon>
    </lineage>
</organism>
<keyword evidence="1" id="KW-0472">Membrane</keyword>
<dbReference type="EMBL" id="JBHSRJ010000004">
    <property type="protein sequence ID" value="MFC6043593.1"/>
    <property type="molecule type" value="Genomic_DNA"/>
</dbReference>
<evidence type="ECO:0000256" key="1">
    <source>
        <dbReference type="SAM" id="Phobius"/>
    </source>
</evidence>
<evidence type="ECO:0000313" key="3">
    <source>
        <dbReference type="Proteomes" id="UP001596135"/>
    </source>
</evidence>
<reference evidence="3" key="1">
    <citation type="journal article" date="2019" name="Int. J. Syst. Evol. Microbiol.">
        <title>The Global Catalogue of Microorganisms (GCM) 10K type strain sequencing project: providing services to taxonomists for standard genome sequencing and annotation.</title>
        <authorList>
            <consortium name="The Broad Institute Genomics Platform"/>
            <consortium name="The Broad Institute Genome Sequencing Center for Infectious Disease"/>
            <person name="Wu L."/>
            <person name="Ma J."/>
        </authorList>
    </citation>
    <scope>NUCLEOTIDE SEQUENCE [LARGE SCALE GENOMIC DNA]</scope>
    <source>
        <strain evidence="3">CCUG 54522</strain>
    </source>
</reference>